<name>A0ABR4Z4G8_9NOCA</name>
<evidence type="ECO:0000313" key="2">
    <source>
        <dbReference type="EMBL" id="KIA60059.1"/>
    </source>
</evidence>
<accession>A0ABR4Z4G8</accession>
<dbReference type="SUPFAM" id="SSF56266">
    <property type="entry name" value="DmpA/ArgJ-like"/>
    <property type="match status" value="1"/>
</dbReference>
<dbReference type="Pfam" id="PF03576">
    <property type="entry name" value="Peptidase_S58"/>
    <property type="match status" value="1"/>
</dbReference>
<dbReference type="InterPro" id="IPR005321">
    <property type="entry name" value="Peptidase_S58_DmpA"/>
</dbReference>
<organism evidence="2 3">
    <name type="scientific">Nocardia vulneris</name>
    <dbReference type="NCBI Taxonomy" id="1141657"/>
    <lineage>
        <taxon>Bacteria</taxon>
        <taxon>Bacillati</taxon>
        <taxon>Actinomycetota</taxon>
        <taxon>Actinomycetes</taxon>
        <taxon>Mycobacteriales</taxon>
        <taxon>Nocardiaceae</taxon>
        <taxon>Nocardia</taxon>
    </lineage>
</organism>
<gene>
    <name evidence="2" type="ORF">FG87_39500</name>
</gene>
<proteinExistence type="inferred from homology"/>
<protein>
    <submittedName>
        <fullName evidence="2">Aminopeptidase</fullName>
    </submittedName>
</protein>
<dbReference type="PANTHER" id="PTHR36512:SF3">
    <property type="entry name" value="BLR5678 PROTEIN"/>
    <property type="match status" value="1"/>
</dbReference>
<keyword evidence="3" id="KW-1185">Reference proteome</keyword>
<comment type="caution">
    <text evidence="2">The sequence shown here is derived from an EMBL/GenBank/DDBJ whole genome shotgun (WGS) entry which is preliminary data.</text>
</comment>
<dbReference type="EMBL" id="JNFP01000082">
    <property type="protein sequence ID" value="KIA60059.1"/>
    <property type="molecule type" value="Genomic_DNA"/>
</dbReference>
<dbReference type="CDD" id="cd02253">
    <property type="entry name" value="DmpA"/>
    <property type="match status" value="1"/>
</dbReference>
<dbReference type="Gene3D" id="3.60.70.12">
    <property type="entry name" value="L-amino peptidase D-ALA esterase/amidase"/>
    <property type="match status" value="1"/>
</dbReference>
<evidence type="ECO:0000256" key="1">
    <source>
        <dbReference type="ARBA" id="ARBA00007068"/>
    </source>
</evidence>
<keyword evidence="2" id="KW-0378">Hydrolase</keyword>
<dbReference type="Proteomes" id="UP000031364">
    <property type="component" value="Unassembled WGS sequence"/>
</dbReference>
<comment type="similarity">
    <text evidence="1">Belongs to the peptidase S58 family.</text>
</comment>
<evidence type="ECO:0000313" key="3">
    <source>
        <dbReference type="Proteomes" id="UP000031364"/>
    </source>
</evidence>
<keyword evidence="2" id="KW-0645">Protease</keyword>
<dbReference type="InterPro" id="IPR016117">
    <property type="entry name" value="ArgJ-like_dom_sf"/>
</dbReference>
<reference evidence="2 3" key="1">
    <citation type="journal article" date="2014" name="Int. J. Syst. Evol. Microbiol.">
        <title>Nocardia vulneris sp. nov., isolated from wounds of human patients in North America.</title>
        <authorList>
            <person name="Lasker B.A."/>
            <person name="Bell M."/>
            <person name="Klenk H.P."/>
            <person name="Sproer C."/>
            <person name="Schumann C."/>
            <person name="Schumann P."/>
            <person name="Brown J.M."/>
        </authorList>
    </citation>
    <scope>NUCLEOTIDE SEQUENCE [LARGE SCALE GENOMIC DNA]</scope>
    <source>
        <strain evidence="2 3">W9851</strain>
    </source>
</reference>
<dbReference type="PANTHER" id="PTHR36512">
    <property type="entry name" value="D-AMINOPEPTIDASE"/>
    <property type="match status" value="1"/>
</dbReference>
<keyword evidence="2" id="KW-0031">Aminopeptidase</keyword>
<dbReference type="GO" id="GO:0004177">
    <property type="term" value="F:aminopeptidase activity"/>
    <property type="evidence" value="ECO:0007669"/>
    <property type="project" value="UniProtKB-KW"/>
</dbReference>
<sequence>MRARAHGLEFTGVPGQFNAITDVPGVEVGYTTLIRGDEVRTGVTAILPRGRDGVFLPCAAGWYSLNGNGEMTGTTFLTETGALSLPVLVTNTHAVGTCHRGIIDWLVGAFPDAPDDWALPVVAETWDGYLNDINRAHITTADAVSAIAAAAGGPVAEGSVGGGTGMVCYGFKGGNGTASRRVGYGADTYTVGAFVQANFGARRELVIRGVPVGTQLLADNPLGTWTAPAGSGSVIVVLATDAPLLPGQLTAMARRVPLGLARTGTTGSHFSGDIFLAFSTANEGALTSAFPDGETSYENLRFIPWGQLNPFYEAAVEVVEEAVLNALFAGRTMVGRNGHHVPAMPVDTVLQLLGRRGESEA</sequence>